<reference evidence="2 3" key="1">
    <citation type="journal article" date="2012" name="Genet. Mol. Biol.">
        <title>Analysis of 16S rRNA and mxaF genes revealing insights into Methylobacterium niche-specific plant association.</title>
        <authorList>
            <person name="Dourado M.N."/>
            <person name="Andreote F.D."/>
            <person name="Dini-Andreote F."/>
            <person name="Conti R."/>
            <person name="Araujo J.M."/>
            <person name="Araujo W.L."/>
        </authorList>
    </citation>
    <scope>NUCLEOTIDE SEQUENCE [LARGE SCALE GENOMIC DNA]</scope>
    <source>
        <strain evidence="2 3">TC3-10</strain>
    </source>
</reference>
<comment type="caution">
    <text evidence="2">The sequence shown here is derived from an EMBL/GenBank/DDBJ whole genome shotgun (WGS) entry which is preliminary data.</text>
</comment>
<feature type="transmembrane region" description="Helical" evidence="1">
    <location>
        <begin position="6"/>
        <end position="23"/>
    </location>
</feature>
<dbReference type="Proteomes" id="UP001355206">
    <property type="component" value="Unassembled WGS sequence"/>
</dbReference>
<organism evidence="2 3">
    <name type="scientific">Methylobacterium oryzae</name>
    <dbReference type="NCBI Taxonomy" id="334852"/>
    <lineage>
        <taxon>Bacteria</taxon>
        <taxon>Pseudomonadati</taxon>
        <taxon>Pseudomonadota</taxon>
        <taxon>Alphaproteobacteria</taxon>
        <taxon>Hyphomicrobiales</taxon>
        <taxon>Methylobacteriaceae</taxon>
        <taxon>Methylobacterium</taxon>
    </lineage>
</organism>
<sequence length="204" mass="23833">MKLDTFIIQLAILFLPGVVWARIDASWTRQTKPSDTEFFVRAFLFGLTCHAIVYTIFTLIGWPYEVVKLEASAFFTPSIIKEIFFATVVGFLLAVLWLYANTYKWMARFLQLIGATRRYGDEDVWDFTFNSRAPAVQFAHFRDFEHEVVYAGFVNAFSEREGIRELVLRDVEVYDFAGKLMYDVPLLYLSRKAETIHIEFPHRP</sequence>
<keyword evidence="1" id="KW-1133">Transmembrane helix</keyword>
<dbReference type="EMBL" id="MLCA01000011">
    <property type="protein sequence ID" value="MEE7493094.1"/>
    <property type="molecule type" value="Genomic_DNA"/>
</dbReference>
<accession>A0ABU7TT62</accession>
<evidence type="ECO:0000313" key="3">
    <source>
        <dbReference type="Proteomes" id="UP001355206"/>
    </source>
</evidence>
<protein>
    <submittedName>
        <fullName evidence="2">Uncharacterized protein</fullName>
    </submittedName>
</protein>
<feature type="transmembrane region" description="Helical" evidence="1">
    <location>
        <begin position="83"/>
        <end position="100"/>
    </location>
</feature>
<evidence type="ECO:0000256" key="1">
    <source>
        <dbReference type="SAM" id="Phobius"/>
    </source>
</evidence>
<keyword evidence="1" id="KW-0472">Membrane</keyword>
<feature type="transmembrane region" description="Helical" evidence="1">
    <location>
        <begin position="43"/>
        <end position="63"/>
    </location>
</feature>
<keyword evidence="3" id="KW-1185">Reference proteome</keyword>
<keyword evidence="1" id="KW-0812">Transmembrane</keyword>
<gene>
    <name evidence="2" type="ORF">MOTC310_22585</name>
</gene>
<evidence type="ECO:0000313" key="2">
    <source>
        <dbReference type="EMBL" id="MEE7493094.1"/>
    </source>
</evidence>
<name>A0ABU7TT62_9HYPH</name>
<proteinExistence type="predicted"/>